<dbReference type="Pfam" id="PF19974">
    <property type="entry name" value="TCAD9"/>
    <property type="match status" value="1"/>
</dbReference>
<organism evidence="2 3">
    <name type="scientific">Syntrophomonas wolfei</name>
    <dbReference type="NCBI Taxonomy" id="863"/>
    <lineage>
        <taxon>Bacteria</taxon>
        <taxon>Bacillati</taxon>
        <taxon>Bacillota</taxon>
        <taxon>Clostridia</taxon>
        <taxon>Eubacteriales</taxon>
        <taxon>Syntrophomonadaceae</taxon>
        <taxon>Syntrophomonas</taxon>
    </lineage>
</organism>
<dbReference type="Proteomes" id="UP000263273">
    <property type="component" value="Unassembled WGS sequence"/>
</dbReference>
<protein>
    <recommendedName>
        <fullName evidence="1">Ternary complex associated domain-containing protein</fullName>
    </recommendedName>
</protein>
<dbReference type="EMBL" id="DNZF01000044">
    <property type="protein sequence ID" value="HBK52728.1"/>
    <property type="molecule type" value="Genomic_DNA"/>
</dbReference>
<evidence type="ECO:0000313" key="2">
    <source>
        <dbReference type="EMBL" id="HBK52728.1"/>
    </source>
</evidence>
<comment type="caution">
    <text evidence="2">The sequence shown here is derived from an EMBL/GenBank/DDBJ whole genome shotgun (WGS) entry which is preliminary data.</text>
</comment>
<feature type="domain" description="Ternary complex associated" evidence="1">
    <location>
        <begin position="318"/>
        <end position="454"/>
    </location>
</feature>
<dbReference type="InterPro" id="IPR045544">
    <property type="entry name" value="TCAD9"/>
</dbReference>
<dbReference type="AlphaFoldDB" id="A0A354YTM9"/>
<name>A0A354YTM9_9FIRM</name>
<reference evidence="2 3" key="1">
    <citation type="journal article" date="2018" name="Nat. Biotechnol.">
        <title>A standardized bacterial taxonomy based on genome phylogeny substantially revises the tree of life.</title>
        <authorList>
            <person name="Parks D.H."/>
            <person name="Chuvochina M."/>
            <person name="Waite D.W."/>
            <person name="Rinke C."/>
            <person name="Skarshewski A."/>
            <person name="Chaumeil P.A."/>
            <person name="Hugenholtz P."/>
        </authorList>
    </citation>
    <scope>NUCLEOTIDE SEQUENCE [LARGE SCALE GENOMIC DNA]</scope>
    <source>
        <strain evidence="2">UBA10948</strain>
    </source>
</reference>
<accession>A0A354YTM9</accession>
<feature type="non-terminal residue" evidence="2">
    <location>
        <position position="471"/>
    </location>
</feature>
<feature type="non-terminal residue" evidence="2">
    <location>
        <position position="1"/>
    </location>
</feature>
<proteinExistence type="predicted"/>
<sequence length="471" mass="52704">VQSSARSLAVQGRTCSWQLLSGKECCLDIWNAPRSPALDNLDSSDLIAVSLEDVEVAFGIGGMGFDRANAWEGLGSFLALEKLVGVLPADAYNQPDFMLVREPGQAVMYIAAAAGFTGVPWGKLDMPSGEPISLRDLRSLIIDKLQELDGKTTSVIGMVAIGQTRPGSGSYYQNYEDLIRNQTLERELLEPQTMLLIGLGGNNGWQADEQLSMLMAQQGIRPGEEFFLGNALSFTGQLDWENMQEPGGILEYCSRLELMQDVIMVHEHTALTQGRVWFFVPGQIRSGEEKQLQLEVQGEIPFPEEWQIITRRLYADARRVVLEPLHGGFSPGKPFRVTAYDKDQRRMLPTVLKIGPTALIEKEILNHQKYVQGYILNNSTTIMGQTTCGASTGMRYNFVGISGPESKLDWLTHRFRERPAEELIPLFDEIFTHILKPWYGQPRWEMIKPYQEHNPLGLFPMVFAAAEAEFG</sequence>
<gene>
    <name evidence="2" type="ORF">DDZ44_02155</name>
</gene>
<evidence type="ECO:0000313" key="3">
    <source>
        <dbReference type="Proteomes" id="UP000263273"/>
    </source>
</evidence>
<evidence type="ECO:0000259" key="1">
    <source>
        <dbReference type="Pfam" id="PF19974"/>
    </source>
</evidence>
<dbReference type="STRING" id="378794.GCA_001570625_02897"/>